<comment type="caution">
    <text evidence="4">The sequence shown here is derived from an EMBL/GenBank/DDBJ whole genome shotgun (WGS) entry which is preliminary data.</text>
</comment>
<dbReference type="Gene3D" id="3.40.50.2300">
    <property type="match status" value="1"/>
</dbReference>
<dbReference type="CDD" id="cd17593">
    <property type="entry name" value="REC_CheC-like"/>
    <property type="match status" value="1"/>
</dbReference>
<protein>
    <submittedName>
        <fullName evidence="4">Response regulator receiver protein</fullName>
    </submittedName>
</protein>
<sequence length="121" mass="13283">MSPSVLICDDSNMARKQVLRSLPEQWRTSVQTASNGAEALTILRDNSVEVLFLDLTMPGIDGIGVLQGIQKLNLNCSVFVISADIQPEMQSKVKALGAKEFIRKPVKSDILITHLQQHGLL</sequence>
<dbReference type="PROSITE" id="PS50110">
    <property type="entry name" value="RESPONSE_REGULATORY"/>
    <property type="match status" value="1"/>
</dbReference>
<keyword evidence="1 2" id="KW-0597">Phosphoprotein</keyword>
<dbReference type="AlphaFoldDB" id="A0A099KKB6"/>
<dbReference type="InterPro" id="IPR001789">
    <property type="entry name" value="Sig_transdc_resp-reg_receiver"/>
</dbReference>
<dbReference type="RefSeq" id="WP_033083397.1">
    <property type="nucleotide sequence ID" value="NZ_JQEC01000045.1"/>
</dbReference>
<dbReference type="PANTHER" id="PTHR44591">
    <property type="entry name" value="STRESS RESPONSE REGULATOR PROTEIN 1"/>
    <property type="match status" value="1"/>
</dbReference>
<dbReference type="SUPFAM" id="SSF52172">
    <property type="entry name" value="CheY-like"/>
    <property type="match status" value="1"/>
</dbReference>
<proteinExistence type="predicted"/>
<evidence type="ECO:0000256" key="2">
    <source>
        <dbReference type="PROSITE-ProRule" id="PRU00169"/>
    </source>
</evidence>
<dbReference type="InterPro" id="IPR050595">
    <property type="entry name" value="Bact_response_regulator"/>
</dbReference>
<evidence type="ECO:0000259" key="3">
    <source>
        <dbReference type="PROSITE" id="PS50110"/>
    </source>
</evidence>
<name>A0A099KKB6_COLPS</name>
<evidence type="ECO:0000256" key="1">
    <source>
        <dbReference type="ARBA" id="ARBA00022553"/>
    </source>
</evidence>
<gene>
    <name evidence="4" type="ORF">GAB14E_3491</name>
</gene>
<dbReference type="SMART" id="SM00448">
    <property type="entry name" value="REC"/>
    <property type="match status" value="1"/>
</dbReference>
<dbReference type="InterPro" id="IPR011006">
    <property type="entry name" value="CheY-like_superfamily"/>
</dbReference>
<dbReference type="GO" id="GO:0000160">
    <property type="term" value="P:phosphorelay signal transduction system"/>
    <property type="evidence" value="ECO:0007669"/>
    <property type="project" value="InterPro"/>
</dbReference>
<accession>A0A099KKB6</accession>
<reference evidence="4 5" key="1">
    <citation type="submission" date="2014-08" db="EMBL/GenBank/DDBJ databases">
        <title>Genomic and Phenotypic Diversity of Colwellia psychrerythraea strains from Disparate Marine Basins.</title>
        <authorList>
            <person name="Techtmann S.M."/>
            <person name="Stelling S.C."/>
            <person name="Utturkar S.M."/>
            <person name="Alshibli N."/>
            <person name="Harris A."/>
            <person name="Brown S.D."/>
            <person name="Hazen T.C."/>
        </authorList>
    </citation>
    <scope>NUCLEOTIDE SEQUENCE [LARGE SCALE GENOMIC DNA]</scope>
    <source>
        <strain evidence="4 5">GAB14E</strain>
    </source>
</reference>
<dbReference type="Pfam" id="PF00072">
    <property type="entry name" value="Response_reg"/>
    <property type="match status" value="1"/>
</dbReference>
<dbReference type="EMBL" id="JQEC01000045">
    <property type="protein sequence ID" value="KGJ90685.1"/>
    <property type="molecule type" value="Genomic_DNA"/>
</dbReference>
<dbReference type="PANTHER" id="PTHR44591:SF24">
    <property type="entry name" value="PROTEIN-GLUTAMATE METHYLESTERASE_PROTEIN-GLUTAMINE GLUTAMINASE 1"/>
    <property type="match status" value="1"/>
</dbReference>
<dbReference type="Proteomes" id="UP000029868">
    <property type="component" value="Unassembled WGS sequence"/>
</dbReference>
<dbReference type="OrthoDB" id="281471at2"/>
<evidence type="ECO:0000313" key="5">
    <source>
        <dbReference type="Proteomes" id="UP000029868"/>
    </source>
</evidence>
<feature type="domain" description="Response regulatory" evidence="3">
    <location>
        <begin position="4"/>
        <end position="119"/>
    </location>
</feature>
<feature type="modified residue" description="4-aspartylphosphate" evidence="2">
    <location>
        <position position="54"/>
    </location>
</feature>
<organism evidence="4 5">
    <name type="scientific">Colwellia psychrerythraea</name>
    <name type="common">Vibrio psychroerythus</name>
    <dbReference type="NCBI Taxonomy" id="28229"/>
    <lineage>
        <taxon>Bacteria</taxon>
        <taxon>Pseudomonadati</taxon>
        <taxon>Pseudomonadota</taxon>
        <taxon>Gammaproteobacteria</taxon>
        <taxon>Alteromonadales</taxon>
        <taxon>Colwelliaceae</taxon>
        <taxon>Colwellia</taxon>
    </lineage>
</organism>
<evidence type="ECO:0000313" key="4">
    <source>
        <dbReference type="EMBL" id="KGJ90685.1"/>
    </source>
</evidence>
<dbReference type="PATRIC" id="fig|28229.3.peg.3409"/>